<evidence type="ECO:0000313" key="3">
    <source>
        <dbReference type="Proteomes" id="UP000007819"/>
    </source>
</evidence>
<evidence type="ECO:0000313" key="2">
    <source>
        <dbReference type="EnsemblMetazoa" id="XP_029342225.1"/>
    </source>
</evidence>
<feature type="coiled-coil region" evidence="1">
    <location>
        <begin position="105"/>
        <end position="153"/>
    </location>
</feature>
<dbReference type="GeneID" id="100570331"/>
<name>A0A8R2JMY1_ACYPI</name>
<reference evidence="3" key="1">
    <citation type="submission" date="2010-06" db="EMBL/GenBank/DDBJ databases">
        <authorList>
            <person name="Jiang H."/>
            <person name="Abraham K."/>
            <person name="Ali S."/>
            <person name="Alsbrooks S.L."/>
            <person name="Anim B.N."/>
            <person name="Anosike U.S."/>
            <person name="Attaway T."/>
            <person name="Bandaranaike D.P."/>
            <person name="Battles P.K."/>
            <person name="Bell S.N."/>
            <person name="Bell A.V."/>
            <person name="Beltran B."/>
            <person name="Bickham C."/>
            <person name="Bustamante Y."/>
            <person name="Caleb T."/>
            <person name="Canada A."/>
            <person name="Cardenas V."/>
            <person name="Carter K."/>
            <person name="Chacko J."/>
            <person name="Chandrabose M.N."/>
            <person name="Chavez D."/>
            <person name="Chavez A."/>
            <person name="Chen L."/>
            <person name="Chu H.-S."/>
            <person name="Claassen K.J."/>
            <person name="Cockrell R."/>
            <person name="Collins M."/>
            <person name="Cooper J.A."/>
            <person name="Cree A."/>
            <person name="Curry S.M."/>
            <person name="Da Y."/>
            <person name="Dao M.D."/>
            <person name="Das B."/>
            <person name="Davila M.-L."/>
            <person name="Davy-Carroll L."/>
            <person name="Denson S."/>
            <person name="Dinh H."/>
            <person name="Ebong V.E."/>
            <person name="Edwards J.R."/>
            <person name="Egan A."/>
            <person name="El-Daye J."/>
            <person name="Escobedo L."/>
            <person name="Fernandez S."/>
            <person name="Fernando P.R."/>
            <person name="Flagg N."/>
            <person name="Forbes L.D."/>
            <person name="Fowler R.G."/>
            <person name="Fu Q."/>
            <person name="Gabisi R.A."/>
            <person name="Ganer J."/>
            <person name="Garbino Pronczuk A."/>
            <person name="Garcia R.M."/>
            <person name="Garner T."/>
            <person name="Garrett T.E."/>
            <person name="Gonzalez D.A."/>
            <person name="Hamid H."/>
            <person name="Hawkins E.S."/>
            <person name="Hirani K."/>
            <person name="Hogues M.E."/>
            <person name="Hollins B."/>
            <person name="Hsiao C.-H."/>
            <person name="Jabil R."/>
            <person name="James M.L."/>
            <person name="Jhangiani S.N."/>
            <person name="Johnson B."/>
            <person name="Johnson Q."/>
            <person name="Joshi V."/>
            <person name="Kalu J.B."/>
            <person name="Kam C."/>
            <person name="Kashfia A."/>
            <person name="Keebler J."/>
            <person name="Kisamo H."/>
            <person name="Kovar C.L."/>
            <person name="Lago L.A."/>
            <person name="Lai C.-Y."/>
            <person name="Laidlaw J."/>
            <person name="Lara F."/>
            <person name="Le T.-K."/>
            <person name="Lee S.L."/>
            <person name="Legall F.H."/>
            <person name="Lemon S.J."/>
            <person name="Lewis L.R."/>
            <person name="Li B."/>
            <person name="Liu Y."/>
            <person name="Liu Y.-S."/>
            <person name="Lopez J."/>
            <person name="Lozado R.J."/>
            <person name="Lu J."/>
            <person name="Madu R.C."/>
            <person name="Maheshwari M."/>
            <person name="Maheshwari R."/>
            <person name="Malloy K."/>
            <person name="Martinez E."/>
            <person name="Mathew T."/>
            <person name="Mercado I.C."/>
            <person name="Mercado C."/>
            <person name="Meyer B."/>
            <person name="Montgomery K."/>
            <person name="Morgan M.B."/>
            <person name="Munidasa M."/>
            <person name="Nazareth L.V."/>
            <person name="Nelson J."/>
            <person name="Ng B.M."/>
            <person name="Nguyen N.B."/>
            <person name="Nguyen P.Q."/>
            <person name="Nguyen T."/>
            <person name="Obregon M."/>
            <person name="Okwuonu G.O."/>
            <person name="Onwere C.G."/>
            <person name="Orozco G."/>
            <person name="Parra A."/>
            <person name="Patel S."/>
            <person name="Patil S."/>
            <person name="Perez A."/>
            <person name="Perez Y."/>
            <person name="Pham C."/>
            <person name="Primus E.L."/>
            <person name="Pu L.-L."/>
            <person name="Puazo M."/>
            <person name="Qin X."/>
            <person name="Quiroz J.B."/>
            <person name="Reese J."/>
            <person name="Richards S."/>
            <person name="Rives C.M."/>
            <person name="Robberts R."/>
            <person name="Ruiz S.J."/>
            <person name="Ruiz M.J."/>
            <person name="Santibanez J."/>
            <person name="Schneider B.W."/>
            <person name="Sisson I."/>
            <person name="Smith M."/>
            <person name="Sodergren E."/>
            <person name="Song X.-Z."/>
            <person name="Song B.B."/>
            <person name="Summersgill H."/>
            <person name="Thelus R."/>
            <person name="Thornton R.D."/>
            <person name="Trejos Z.Y."/>
            <person name="Usmani K."/>
            <person name="Vattathil S."/>
            <person name="Villasana D."/>
            <person name="Walker D.L."/>
            <person name="Wang S."/>
            <person name="Wang K."/>
            <person name="White C.S."/>
            <person name="Williams A.C."/>
            <person name="Williamson J."/>
            <person name="Wilson K."/>
            <person name="Woghiren I.O."/>
            <person name="Woodworth J.R."/>
            <person name="Worley K.C."/>
            <person name="Wright R.A."/>
            <person name="Wu W."/>
            <person name="Young L."/>
            <person name="Zhang L."/>
            <person name="Zhang J."/>
            <person name="Zhu Y."/>
            <person name="Muzny D.M."/>
            <person name="Weinstock G."/>
            <person name="Gibbs R.A."/>
        </authorList>
    </citation>
    <scope>NUCLEOTIDE SEQUENCE [LARGE SCALE GENOMIC DNA]</scope>
    <source>
        <strain evidence="3">LSR1</strain>
    </source>
</reference>
<dbReference type="RefSeq" id="XP_029342225.1">
    <property type="nucleotide sequence ID" value="XM_029486365.1"/>
</dbReference>
<organism evidence="2 3">
    <name type="scientific">Acyrthosiphon pisum</name>
    <name type="common">Pea aphid</name>
    <dbReference type="NCBI Taxonomy" id="7029"/>
    <lineage>
        <taxon>Eukaryota</taxon>
        <taxon>Metazoa</taxon>
        <taxon>Ecdysozoa</taxon>
        <taxon>Arthropoda</taxon>
        <taxon>Hexapoda</taxon>
        <taxon>Insecta</taxon>
        <taxon>Pterygota</taxon>
        <taxon>Neoptera</taxon>
        <taxon>Paraneoptera</taxon>
        <taxon>Hemiptera</taxon>
        <taxon>Sternorrhyncha</taxon>
        <taxon>Aphidomorpha</taxon>
        <taxon>Aphidoidea</taxon>
        <taxon>Aphididae</taxon>
        <taxon>Macrosiphini</taxon>
        <taxon>Acyrthosiphon</taxon>
    </lineage>
</organism>
<dbReference type="KEGG" id="api:100570331"/>
<evidence type="ECO:0000256" key="1">
    <source>
        <dbReference type="SAM" id="Coils"/>
    </source>
</evidence>
<protein>
    <submittedName>
        <fullName evidence="2">Uncharacterized protein</fullName>
    </submittedName>
</protein>
<dbReference type="EnsemblMetazoa" id="XM_029486365.1">
    <property type="protein sequence ID" value="XP_029342225.1"/>
    <property type="gene ID" value="LOC100570331"/>
</dbReference>
<keyword evidence="1" id="KW-0175">Coiled coil</keyword>
<dbReference type="Proteomes" id="UP000007819">
    <property type="component" value="Chromosome A1"/>
</dbReference>
<keyword evidence="3" id="KW-1185">Reference proteome</keyword>
<dbReference type="AlphaFoldDB" id="A0A8R2JMY1"/>
<accession>A0A8R2JMY1</accession>
<proteinExistence type="predicted"/>
<reference evidence="2" key="2">
    <citation type="submission" date="2022-06" db="UniProtKB">
        <authorList>
            <consortium name="EnsemblMetazoa"/>
        </authorList>
    </citation>
    <scope>IDENTIFICATION</scope>
</reference>
<sequence>MYFFNYQVHFEENQFERKRIDGWIKLKWNAIPTIFNISNPPKSVMAKRKSKYKILDPPLNVRSNEIENTTGASMQSLQSIPDDTTLSVGPNEIENTTDKNMQSLQSSLQMENEMLRKENDHLKRANEQLVKYLEQTNENFKQLEDRSKLLEKFLNKDQIMALSTNKLHEWSKETTYCQITKAKIQS</sequence>